<comment type="caution">
    <text evidence="2">The sequence shown here is derived from an EMBL/GenBank/DDBJ whole genome shotgun (WGS) entry which is preliminary data.</text>
</comment>
<dbReference type="InterPro" id="IPR036365">
    <property type="entry name" value="PGBD-like_sf"/>
</dbReference>
<protein>
    <submittedName>
        <fullName evidence="2">Peptidoglycan-binding protein</fullName>
    </submittedName>
</protein>
<accession>A0A926I9M9</accession>
<dbReference type="EMBL" id="JACRTC010000001">
    <property type="protein sequence ID" value="MBC8569326.1"/>
    <property type="molecule type" value="Genomic_DNA"/>
</dbReference>
<evidence type="ECO:0000259" key="1">
    <source>
        <dbReference type="Pfam" id="PF01471"/>
    </source>
</evidence>
<feature type="domain" description="Peptidoglycan binding-like" evidence="1">
    <location>
        <begin position="190"/>
        <end position="250"/>
    </location>
</feature>
<feature type="domain" description="Peptidoglycan binding-like" evidence="1">
    <location>
        <begin position="381"/>
        <end position="441"/>
    </location>
</feature>
<reference evidence="2" key="1">
    <citation type="submission" date="2020-08" db="EMBL/GenBank/DDBJ databases">
        <title>Genome public.</title>
        <authorList>
            <person name="Liu C."/>
            <person name="Sun Q."/>
        </authorList>
    </citation>
    <scope>NUCLEOTIDE SEQUENCE</scope>
    <source>
        <strain evidence="2">NSJ-54</strain>
    </source>
</reference>
<dbReference type="PANTHER" id="PTHR41533:SF1">
    <property type="entry name" value="L,D-TRANSPEPTIDASE YCBB-RELATED"/>
    <property type="match status" value="1"/>
</dbReference>
<name>A0A926I9M9_9FIRM</name>
<evidence type="ECO:0000313" key="2">
    <source>
        <dbReference type="EMBL" id="MBC8569326.1"/>
    </source>
</evidence>
<keyword evidence="3" id="KW-1185">Reference proteome</keyword>
<dbReference type="InterPro" id="IPR002477">
    <property type="entry name" value="Peptidoglycan-bd-like"/>
</dbReference>
<evidence type="ECO:0000313" key="3">
    <source>
        <dbReference type="Proteomes" id="UP000660861"/>
    </source>
</evidence>
<dbReference type="PANTHER" id="PTHR41533">
    <property type="entry name" value="L,D-TRANSPEPTIDASE HI_1667-RELATED"/>
    <property type="match status" value="1"/>
</dbReference>
<dbReference type="Pfam" id="PF01471">
    <property type="entry name" value="PG_binding_1"/>
    <property type="match status" value="3"/>
</dbReference>
<dbReference type="Proteomes" id="UP000660861">
    <property type="component" value="Unassembled WGS sequence"/>
</dbReference>
<sequence length="451" mass="50795">MPTYSIPTIPTNIIVHLGRPDQPARNITVPFIEYIKNVASSEIYPTWPESAIRANILSQITFALNRVYTEWYRSRGYDFDITNSTQYDQFFVENRDIFDNISKIVDDIFNNYVVRQGSIAPYFTQYCNGTTSTCDGLSQWGTVELANRGMVPYEILQYYYGDDINIVFNAPVQENIPSYPGVPLRLGSAGEDVRTIQRQLNRIGDNYPAIPRVSPTDGIFNLQTDAAVRKFQQIFNLTADGIVGKATWYKIKYIYNGVKNLGELTSEGVSLSEADRIYATELKEGDSGNQVRAIQYYLAVIGYFDDRFPFITPDGFFGPETAGAVRTFQQAFGMEPTGVVDRDTWYKISQVYDDIIHNLPQEVLSESDEIYPGRNLSLGMTGDDVQALQRFLVVISQNDPAISPVTVTGTFDSATEAAVREIQRERGLPVNGVVGPLTWARVVALYQQYEE</sequence>
<dbReference type="Gene3D" id="1.10.101.10">
    <property type="entry name" value="PGBD-like superfamily/PGBD"/>
    <property type="match status" value="3"/>
</dbReference>
<dbReference type="InterPro" id="IPR052905">
    <property type="entry name" value="LD-transpeptidase_YkuD-like"/>
</dbReference>
<dbReference type="SUPFAM" id="SSF47090">
    <property type="entry name" value="PGBD-like"/>
    <property type="match status" value="3"/>
</dbReference>
<dbReference type="RefSeq" id="WP_262396432.1">
    <property type="nucleotide sequence ID" value="NZ_JACRTC010000001.1"/>
</dbReference>
<feature type="domain" description="Peptidoglycan binding-like" evidence="1">
    <location>
        <begin position="287"/>
        <end position="347"/>
    </location>
</feature>
<dbReference type="AlphaFoldDB" id="A0A926I9M9"/>
<organism evidence="2 3">
    <name type="scientific">Zongyangia hominis</name>
    <dbReference type="NCBI Taxonomy" id="2763677"/>
    <lineage>
        <taxon>Bacteria</taxon>
        <taxon>Bacillati</taxon>
        <taxon>Bacillota</taxon>
        <taxon>Clostridia</taxon>
        <taxon>Eubacteriales</taxon>
        <taxon>Oscillospiraceae</taxon>
        <taxon>Zongyangia</taxon>
    </lineage>
</organism>
<proteinExistence type="predicted"/>
<gene>
    <name evidence="2" type="ORF">H8709_00590</name>
</gene>
<dbReference type="InterPro" id="IPR036366">
    <property type="entry name" value="PGBDSf"/>
</dbReference>